<protein>
    <recommendedName>
        <fullName evidence="4">Transcriptional regulator LacI/GalR-like sensor domain-containing protein</fullName>
    </recommendedName>
</protein>
<dbReference type="EMBL" id="ABVR01000041">
    <property type="protein sequence ID" value="EEG89403.1"/>
    <property type="molecule type" value="Genomic_DNA"/>
</dbReference>
<accession>C0BBC9</accession>
<comment type="caution">
    <text evidence="5">The sequence shown here is derived from an EMBL/GenBank/DDBJ whole genome shotgun (WGS) entry which is preliminary data.</text>
</comment>
<evidence type="ECO:0000313" key="5">
    <source>
        <dbReference type="EMBL" id="EEG89403.1"/>
    </source>
</evidence>
<dbReference type="InterPro" id="IPR028082">
    <property type="entry name" value="Peripla_BP_I"/>
</dbReference>
<evidence type="ECO:0000313" key="6">
    <source>
        <dbReference type="Proteomes" id="UP000003793"/>
    </source>
</evidence>
<dbReference type="InterPro" id="IPR046335">
    <property type="entry name" value="LacI/GalR-like_sensor"/>
</dbReference>
<dbReference type="Proteomes" id="UP000003793">
    <property type="component" value="Unassembled WGS sequence"/>
</dbReference>
<dbReference type="PANTHER" id="PTHR30146:SF109">
    <property type="entry name" value="HTH-TYPE TRANSCRIPTIONAL REGULATOR GALS"/>
    <property type="match status" value="1"/>
</dbReference>
<evidence type="ECO:0000259" key="4">
    <source>
        <dbReference type="Pfam" id="PF13377"/>
    </source>
</evidence>
<name>C0BBC9_9FIRM</name>
<dbReference type="GO" id="GO:0000976">
    <property type="term" value="F:transcription cis-regulatory region binding"/>
    <property type="evidence" value="ECO:0007669"/>
    <property type="project" value="TreeGrafter"/>
</dbReference>
<gene>
    <name evidence="5" type="ORF">COPCOM_02385</name>
</gene>
<proteinExistence type="predicted"/>
<sequence>MENGYRMMKKLLKKETEFTAVFAISDLMVIGACKALLEEGKRIPEDVAVAGFDGLDYTGFYQPAITTMAQPVEEIARQSVGILFDMIETKKSQEGKYLPATLKERESTTGGRRTWKQD</sequence>
<evidence type="ECO:0000256" key="2">
    <source>
        <dbReference type="ARBA" id="ARBA00023125"/>
    </source>
</evidence>
<dbReference type="AlphaFoldDB" id="C0BBC9"/>
<dbReference type="Gene3D" id="3.40.50.2300">
    <property type="match status" value="1"/>
</dbReference>
<dbReference type="PANTHER" id="PTHR30146">
    <property type="entry name" value="LACI-RELATED TRANSCRIPTIONAL REPRESSOR"/>
    <property type="match status" value="1"/>
</dbReference>
<feature type="domain" description="Transcriptional regulator LacI/GalR-like sensor" evidence="4">
    <location>
        <begin position="5"/>
        <end position="108"/>
    </location>
</feature>
<evidence type="ECO:0000256" key="3">
    <source>
        <dbReference type="ARBA" id="ARBA00023163"/>
    </source>
</evidence>
<reference evidence="5 6" key="2">
    <citation type="submission" date="2009-03" db="EMBL/GenBank/DDBJ databases">
        <title>Draft genome sequence of Coprococcus comes (ATCC 27758).</title>
        <authorList>
            <person name="Sudarsanam P."/>
            <person name="Ley R."/>
            <person name="Guruge J."/>
            <person name="Turnbaugh P.J."/>
            <person name="Mahowald M."/>
            <person name="Liep D."/>
            <person name="Gordon J."/>
        </authorList>
    </citation>
    <scope>NUCLEOTIDE SEQUENCE [LARGE SCALE GENOMIC DNA]</scope>
    <source>
        <strain evidence="5 6">ATCC 27758</strain>
    </source>
</reference>
<dbReference type="Pfam" id="PF13377">
    <property type="entry name" value="Peripla_BP_3"/>
    <property type="match status" value="1"/>
</dbReference>
<dbReference type="CDD" id="cd06267">
    <property type="entry name" value="PBP1_LacI_sugar_binding-like"/>
    <property type="match status" value="1"/>
</dbReference>
<dbReference type="GO" id="GO:0003700">
    <property type="term" value="F:DNA-binding transcription factor activity"/>
    <property type="evidence" value="ECO:0007669"/>
    <property type="project" value="TreeGrafter"/>
</dbReference>
<organism evidence="5 6">
    <name type="scientific">Coprococcus comes ATCC 27758</name>
    <dbReference type="NCBI Taxonomy" id="470146"/>
    <lineage>
        <taxon>Bacteria</taxon>
        <taxon>Bacillati</taxon>
        <taxon>Bacillota</taxon>
        <taxon>Clostridia</taxon>
        <taxon>Lachnospirales</taxon>
        <taxon>Lachnospiraceae</taxon>
        <taxon>Coprococcus</taxon>
    </lineage>
</organism>
<reference evidence="5 6" key="1">
    <citation type="submission" date="2009-02" db="EMBL/GenBank/DDBJ databases">
        <authorList>
            <person name="Fulton L."/>
            <person name="Clifton S."/>
            <person name="Fulton B."/>
            <person name="Xu J."/>
            <person name="Minx P."/>
            <person name="Pepin K.H."/>
            <person name="Johnson M."/>
            <person name="Bhonagiri V."/>
            <person name="Nash W.E."/>
            <person name="Mardis E.R."/>
            <person name="Wilson R.K."/>
        </authorList>
    </citation>
    <scope>NUCLEOTIDE SEQUENCE [LARGE SCALE GENOMIC DNA]</scope>
    <source>
        <strain evidence="5 6">ATCC 27758</strain>
    </source>
</reference>
<keyword evidence="2" id="KW-0238">DNA-binding</keyword>
<dbReference type="SUPFAM" id="SSF53822">
    <property type="entry name" value="Periplasmic binding protein-like I"/>
    <property type="match status" value="1"/>
</dbReference>
<evidence type="ECO:0000256" key="1">
    <source>
        <dbReference type="ARBA" id="ARBA00023015"/>
    </source>
</evidence>
<dbReference type="HOGENOM" id="CLU_037628_15_4_9"/>
<keyword evidence="3" id="KW-0804">Transcription</keyword>
<keyword evidence="1" id="KW-0805">Transcription regulation</keyword>